<organism evidence="1">
    <name type="scientific">Brassica cretica</name>
    <name type="common">Mustard</name>
    <dbReference type="NCBI Taxonomy" id="69181"/>
    <lineage>
        <taxon>Eukaryota</taxon>
        <taxon>Viridiplantae</taxon>
        <taxon>Streptophyta</taxon>
        <taxon>Embryophyta</taxon>
        <taxon>Tracheophyta</taxon>
        <taxon>Spermatophyta</taxon>
        <taxon>Magnoliopsida</taxon>
        <taxon>eudicotyledons</taxon>
        <taxon>Gunneridae</taxon>
        <taxon>Pentapetalae</taxon>
        <taxon>rosids</taxon>
        <taxon>malvids</taxon>
        <taxon>Brassicales</taxon>
        <taxon>Brassicaceae</taxon>
        <taxon>Brassiceae</taxon>
        <taxon>Brassica</taxon>
    </lineage>
</organism>
<proteinExistence type="predicted"/>
<sequence length="102" mass="11110">MVTAVGDDQLRFNKCEYAVRVSELDIDSINKGFDSGKNMCKRHATPKKFGDAFDGPEMLASLTLNLQRAAPNRSGSISLSLSFESSLATSNQLYAAFVGSIW</sequence>
<gene>
    <name evidence="2" type="ORF">F2Q68_00009356</name>
    <name evidence="1" type="ORF">F2Q70_00016390</name>
</gene>
<evidence type="ECO:0000313" key="2">
    <source>
        <dbReference type="EMBL" id="KAF2596315.1"/>
    </source>
</evidence>
<accession>A0A8S9HTX2</accession>
<protein>
    <submittedName>
        <fullName evidence="1">Uncharacterized protein</fullName>
    </submittedName>
</protein>
<name>A0A8S9HTX2_BRACR</name>
<reference evidence="1" key="1">
    <citation type="submission" date="2019-12" db="EMBL/GenBank/DDBJ databases">
        <title>Genome sequencing and annotation of Brassica cretica.</title>
        <authorList>
            <person name="Studholme D.J."/>
            <person name="Sarris P.F."/>
        </authorList>
    </citation>
    <scope>NUCLEOTIDE SEQUENCE</scope>
    <source>
        <strain evidence="2">PFS-001/15</strain>
        <strain evidence="1">PFS-102/07</strain>
        <tissue evidence="1">Leaf</tissue>
    </source>
</reference>
<dbReference type="Proteomes" id="UP000712281">
    <property type="component" value="Unassembled WGS sequence"/>
</dbReference>
<dbReference type="AlphaFoldDB" id="A0A8S9HTX2"/>
<dbReference type="EMBL" id="QGKW02000717">
    <property type="protein sequence ID" value="KAF2596315.1"/>
    <property type="molecule type" value="Genomic_DNA"/>
</dbReference>
<comment type="caution">
    <text evidence="1">The sequence shown here is derived from an EMBL/GenBank/DDBJ whole genome shotgun (WGS) entry which is preliminary data.</text>
</comment>
<dbReference type="EMBL" id="QGKY02001250">
    <property type="protein sequence ID" value="KAF2561403.1"/>
    <property type="molecule type" value="Genomic_DNA"/>
</dbReference>
<evidence type="ECO:0000313" key="1">
    <source>
        <dbReference type="EMBL" id="KAF2561403.1"/>
    </source>
</evidence>